<evidence type="ECO:0000256" key="3">
    <source>
        <dbReference type="ARBA" id="ARBA00023163"/>
    </source>
</evidence>
<name>A0AAF0W5Y1_DAUCS</name>
<dbReference type="InterPro" id="IPR001005">
    <property type="entry name" value="SANT/Myb"/>
</dbReference>
<gene>
    <name evidence="7" type="ORF">DCAR_0102763</name>
</gene>
<dbReference type="PROSITE" id="PS51294">
    <property type="entry name" value="HTH_MYB"/>
    <property type="match status" value="1"/>
</dbReference>
<dbReference type="InterPro" id="IPR046955">
    <property type="entry name" value="PHR1-like"/>
</dbReference>
<dbReference type="InterPro" id="IPR006447">
    <property type="entry name" value="Myb_dom_plants"/>
</dbReference>
<dbReference type="Gene3D" id="1.10.10.60">
    <property type="entry name" value="Homeodomain-like"/>
    <property type="match status" value="1"/>
</dbReference>
<feature type="region of interest" description="Disordered" evidence="5">
    <location>
        <begin position="74"/>
        <end position="104"/>
    </location>
</feature>
<dbReference type="EMBL" id="CP093343">
    <property type="protein sequence ID" value="WOG83586.1"/>
    <property type="molecule type" value="Genomic_DNA"/>
</dbReference>
<dbReference type="Pfam" id="PF00249">
    <property type="entry name" value="Myb_DNA-binding"/>
    <property type="match status" value="1"/>
</dbReference>
<feature type="compositionally biased region" description="Acidic residues" evidence="5">
    <location>
        <begin position="95"/>
        <end position="104"/>
    </location>
</feature>
<keyword evidence="8" id="KW-1185">Reference proteome</keyword>
<keyword evidence="4" id="KW-0539">Nucleus</keyword>
<evidence type="ECO:0000256" key="1">
    <source>
        <dbReference type="ARBA" id="ARBA00004123"/>
    </source>
</evidence>
<dbReference type="InterPro" id="IPR009057">
    <property type="entry name" value="Homeodomain-like_sf"/>
</dbReference>
<feature type="domain" description="HTH myb-type" evidence="6">
    <location>
        <begin position="15"/>
        <end position="75"/>
    </location>
</feature>
<keyword evidence="3" id="KW-0804">Transcription</keyword>
<evidence type="ECO:0000313" key="8">
    <source>
        <dbReference type="Proteomes" id="UP000077755"/>
    </source>
</evidence>
<dbReference type="NCBIfam" id="TIGR01557">
    <property type="entry name" value="myb_SHAQKYF"/>
    <property type="match status" value="1"/>
</dbReference>
<proteinExistence type="predicted"/>
<evidence type="ECO:0000313" key="7">
    <source>
        <dbReference type="EMBL" id="WOG83586.1"/>
    </source>
</evidence>
<dbReference type="GO" id="GO:0003700">
    <property type="term" value="F:DNA-binding transcription factor activity"/>
    <property type="evidence" value="ECO:0007669"/>
    <property type="project" value="InterPro"/>
</dbReference>
<sequence>MSSCARTGGVRQYIRSKVPRLRWTPDLHNCFVHAIQRLGGQDKATPKLVLQLMDVRGLTISHVKSHLQMYRSMKTDPNVEGSSFVNQSRKKGCKEEEDDNDGSIEEETSVGYLASLQKPLMQVSNSHHSHFGFNTSPKPPAKRARITDQNLQCNQHETMSMNRYSYKSYMGAQKSEEDPISTAFSPAHQFFHNLSLFTHALMGDSYLPEVAEQEDKACTAVRRKRKLDEDPLNPENIHDGCGLSLSLSLQHPSTQKSNASSMSDISEAISSSYFNANLSNSTGSSQELNLDLSISLSGA</sequence>
<accession>A0AAF0W5Y1</accession>
<dbReference type="GO" id="GO:0003677">
    <property type="term" value="F:DNA binding"/>
    <property type="evidence" value="ECO:0007669"/>
    <property type="project" value="InterPro"/>
</dbReference>
<dbReference type="SUPFAM" id="SSF46689">
    <property type="entry name" value="Homeodomain-like"/>
    <property type="match status" value="1"/>
</dbReference>
<protein>
    <recommendedName>
        <fullName evidence="6">HTH myb-type domain-containing protein</fullName>
    </recommendedName>
</protein>
<keyword evidence="2" id="KW-0805">Transcription regulation</keyword>
<reference evidence="7" key="1">
    <citation type="journal article" date="2016" name="Nat. Genet.">
        <title>A high-quality carrot genome assembly provides new insights into carotenoid accumulation and asterid genome evolution.</title>
        <authorList>
            <person name="Iorizzo M."/>
            <person name="Ellison S."/>
            <person name="Senalik D."/>
            <person name="Zeng P."/>
            <person name="Satapoomin P."/>
            <person name="Huang J."/>
            <person name="Bowman M."/>
            <person name="Iovene M."/>
            <person name="Sanseverino W."/>
            <person name="Cavagnaro P."/>
            <person name="Yildiz M."/>
            <person name="Macko-Podgorni A."/>
            <person name="Moranska E."/>
            <person name="Grzebelus E."/>
            <person name="Grzebelus D."/>
            <person name="Ashrafi H."/>
            <person name="Zheng Z."/>
            <person name="Cheng S."/>
            <person name="Spooner D."/>
            <person name="Van Deynze A."/>
            <person name="Simon P."/>
        </authorList>
    </citation>
    <scope>NUCLEOTIDE SEQUENCE</scope>
    <source>
        <tissue evidence="7">Leaf</tissue>
    </source>
</reference>
<dbReference type="FunFam" id="1.10.10.60:FF:000002">
    <property type="entry name" value="Myb family transcription factor"/>
    <property type="match status" value="1"/>
</dbReference>
<dbReference type="AlphaFoldDB" id="A0AAF0W5Y1"/>
<dbReference type="Proteomes" id="UP000077755">
    <property type="component" value="Chromosome 1"/>
</dbReference>
<evidence type="ECO:0000256" key="2">
    <source>
        <dbReference type="ARBA" id="ARBA00023015"/>
    </source>
</evidence>
<dbReference type="PANTHER" id="PTHR31314">
    <property type="entry name" value="MYB FAMILY TRANSCRIPTION FACTOR PHL7-LIKE"/>
    <property type="match status" value="1"/>
</dbReference>
<dbReference type="GO" id="GO:0005634">
    <property type="term" value="C:nucleus"/>
    <property type="evidence" value="ECO:0007669"/>
    <property type="project" value="UniProtKB-SubCell"/>
</dbReference>
<dbReference type="PANTHER" id="PTHR31314:SF188">
    <property type="entry name" value="TRANSCRIPTION FACTOR KAN2 ISOFORM X1-RELATED"/>
    <property type="match status" value="1"/>
</dbReference>
<evidence type="ECO:0000259" key="6">
    <source>
        <dbReference type="PROSITE" id="PS51294"/>
    </source>
</evidence>
<dbReference type="InterPro" id="IPR017930">
    <property type="entry name" value="Myb_dom"/>
</dbReference>
<organism evidence="7 8">
    <name type="scientific">Daucus carota subsp. sativus</name>
    <name type="common">Carrot</name>
    <dbReference type="NCBI Taxonomy" id="79200"/>
    <lineage>
        <taxon>Eukaryota</taxon>
        <taxon>Viridiplantae</taxon>
        <taxon>Streptophyta</taxon>
        <taxon>Embryophyta</taxon>
        <taxon>Tracheophyta</taxon>
        <taxon>Spermatophyta</taxon>
        <taxon>Magnoliopsida</taxon>
        <taxon>eudicotyledons</taxon>
        <taxon>Gunneridae</taxon>
        <taxon>Pentapetalae</taxon>
        <taxon>asterids</taxon>
        <taxon>campanulids</taxon>
        <taxon>Apiales</taxon>
        <taxon>Apiaceae</taxon>
        <taxon>Apioideae</taxon>
        <taxon>Scandiceae</taxon>
        <taxon>Daucinae</taxon>
        <taxon>Daucus</taxon>
        <taxon>Daucus sect. Daucus</taxon>
    </lineage>
</organism>
<comment type="subcellular location">
    <subcellularLocation>
        <location evidence="1">Nucleus</location>
    </subcellularLocation>
</comment>
<evidence type="ECO:0000256" key="5">
    <source>
        <dbReference type="SAM" id="MobiDB-lite"/>
    </source>
</evidence>
<reference evidence="7" key="2">
    <citation type="submission" date="2022-03" db="EMBL/GenBank/DDBJ databases">
        <title>Draft title - Genomic analysis of global carrot germplasm unveils the trajectory of domestication and the origin of high carotenoid orange carrot.</title>
        <authorList>
            <person name="Iorizzo M."/>
            <person name="Ellison S."/>
            <person name="Senalik D."/>
            <person name="Macko-Podgorni A."/>
            <person name="Grzebelus D."/>
            <person name="Bostan H."/>
            <person name="Rolling W."/>
            <person name="Curaba J."/>
            <person name="Simon P."/>
        </authorList>
    </citation>
    <scope>NUCLEOTIDE SEQUENCE</scope>
    <source>
        <tissue evidence="7">Leaf</tissue>
    </source>
</reference>
<evidence type="ECO:0000256" key="4">
    <source>
        <dbReference type="ARBA" id="ARBA00023242"/>
    </source>
</evidence>